<feature type="domain" description="DUF222" evidence="2">
    <location>
        <begin position="2"/>
        <end position="45"/>
    </location>
</feature>
<dbReference type="Proteomes" id="UP000230551">
    <property type="component" value="Unassembled WGS sequence"/>
</dbReference>
<reference evidence="3 4" key="1">
    <citation type="journal article" date="2017" name="Infect. Genet. Evol.">
        <title>The new phylogeny of the genus Mycobacterium: The old and the news.</title>
        <authorList>
            <person name="Tortoli E."/>
            <person name="Fedrizzi T."/>
            <person name="Meehan C.J."/>
            <person name="Trovato A."/>
            <person name="Grottola A."/>
            <person name="Giacobazzi E."/>
            <person name="Serpini G.F."/>
            <person name="Tagliazucchi S."/>
            <person name="Fabio A."/>
            <person name="Bettua C."/>
            <person name="Bertorelli R."/>
            <person name="Frascaro F."/>
            <person name="De Sanctis V."/>
            <person name="Pecorari M."/>
            <person name="Jousson O."/>
            <person name="Segata N."/>
            <person name="Cirillo D.M."/>
        </authorList>
    </citation>
    <scope>NUCLEOTIDE SEQUENCE [LARGE SCALE GENOMIC DNA]</scope>
    <source>
        <strain evidence="3 4">CIP1034565</strain>
    </source>
</reference>
<protein>
    <recommendedName>
        <fullName evidence="2">DUF222 domain-containing protein</fullName>
    </recommendedName>
</protein>
<name>A0A2G5P2Q6_9MYCO</name>
<evidence type="ECO:0000259" key="2">
    <source>
        <dbReference type="Pfam" id="PF02720"/>
    </source>
</evidence>
<dbReference type="InterPro" id="IPR003870">
    <property type="entry name" value="DUF222"/>
</dbReference>
<comment type="caution">
    <text evidence="3">The sequence shown here is derived from an EMBL/GenBank/DDBJ whole genome shotgun (WGS) entry which is preliminary data.</text>
</comment>
<dbReference type="EMBL" id="PDCN02000084">
    <property type="protein sequence ID" value="PIB72587.1"/>
    <property type="molecule type" value="Genomic_DNA"/>
</dbReference>
<sequence length="110" mass="10946">MRALLASGDLGQHNGLPVTVIVTTTLAELNAAAHGGIPADLGGGPITDPVVTITGPDTAQRHDRPETPGQAETSGTPAIPAPDVPAALTGWAVTAGGSMVPMSDFLRMAS</sequence>
<dbReference type="Pfam" id="PF02720">
    <property type="entry name" value="DUF222"/>
    <property type="match status" value="1"/>
</dbReference>
<evidence type="ECO:0000313" key="4">
    <source>
        <dbReference type="Proteomes" id="UP000230551"/>
    </source>
</evidence>
<keyword evidence="4" id="KW-1185">Reference proteome</keyword>
<gene>
    <name evidence="3" type="ORF">CQY22_018650</name>
</gene>
<feature type="region of interest" description="Disordered" evidence="1">
    <location>
        <begin position="37"/>
        <end position="83"/>
    </location>
</feature>
<accession>A0A2G5P2Q6</accession>
<evidence type="ECO:0000256" key="1">
    <source>
        <dbReference type="SAM" id="MobiDB-lite"/>
    </source>
</evidence>
<feature type="non-terminal residue" evidence="3">
    <location>
        <position position="110"/>
    </location>
</feature>
<organism evidence="3 4">
    <name type="scientific">Mycolicibacterium brumae</name>
    <dbReference type="NCBI Taxonomy" id="85968"/>
    <lineage>
        <taxon>Bacteria</taxon>
        <taxon>Bacillati</taxon>
        <taxon>Actinomycetota</taxon>
        <taxon>Actinomycetes</taxon>
        <taxon>Mycobacteriales</taxon>
        <taxon>Mycobacteriaceae</taxon>
        <taxon>Mycolicibacterium</taxon>
    </lineage>
</organism>
<evidence type="ECO:0000313" key="3">
    <source>
        <dbReference type="EMBL" id="PIB72587.1"/>
    </source>
</evidence>
<dbReference type="AlphaFoldDB" id="A0A2G5P2Q6"/>
<proteinExistence type="predicted"/>